<dbReference type="NCBIfam" id="TIGR01640">
    <property type="entry name" value="F_box_assoc_1"/>
    <property type="match status" value="1"/>
</dbReference>
<sequence>MPLRPTTNTTNRNHLNPPKPTRDDGRFVDDDGDKIMVAAEIRWYNVFGFGVCPDTSDPKLAKMSVAKIPTMWEVEVFTLSTRVWKSVYMDVSFKSFHFAYGHVFVNGVIFFGAYHLDHGFRSDFVISFDFKCEKFGEVCLPERLVPTPILEVTKVNESLGLLEYYTEGDVTVFGLWTRNDGANKTFSKIYTFKILSFIKMVDGKVSRLSCRSIIFGPIVLAYDGILVFVVPPAVAAAHTTWVKGQKEVVVLMLLTMDIDIQRNLAHLGAYGKNEKNKPHKAAKEGHGKEKSKMGYAPKNAPFSPKPKTSLPPNKDNHAKEAICHQCGEIRHWRRNCPVYLAELMKKKKLFQGASTFGIFTIELYSFPTKSWIYDTCYGTHICITTQGLRGSEKLKQGALSLIPKGIMGYSFYSPFENKVFIARNTKFFKNDLIHLKSSGSVKDFELIQEEDTNPSLNTSLDHKKDDQEIDKPQSDINPIQKSFRTHHAPYRMCLYIDAEEHELRDLSELANYKAALLDLEYKKWLDVINVEMQSMKDNDVWVLVELPPNARTVGSKWLFKKKQTWMVLILSTLAPSLRIRLVDLNPTTAKNAWTYITGIFQDNKRPRAMALKAELRNLKPGDLSIDGYFQKIESIVSVLNGIGSPLSNDDVVTFALEGLPSTYETISTCIVCQEPFPDLKMVRSLLTTHEIRLQSRVQNPLVDATSTSPMVLLAKSNTSARRGPSLERVNNLCWSFAKGSCRFGDACKYIHNGFHGKFTLFTRVGI</sequence>
<evidence type="ECO:0000256" key="2">
    <source>
        <dbReference type="ARBA" id="ARBA00022771"/>
    </source>
</evidence>
<dbReference type="Pfam" id="PF14223">
    <property type="entry name" value="Retrotran_gag_2"/>
    <property type="match status" value="1"/>
</dbReference>
<evidence type="ECO:0000259" key="6">
    <source>
        <dbReference type="PROSITE" id="PS50103"/>
    </source>
</evidence>
<protein>
    <submittedName>
        <fullName evidence="8">Hybrid signal transduction histidine kinase M</fullName>
    </submittedName>
</protein>
<evidence type="ECO:0000256" key="4">
    <source>
        <dbReference type="PROSITE-ProRule" id="PRU00723"/>
    </source>
</evidence>
<dbReference type="PANTHER" id="PTHR47481">
    <property type="match status" value="1"/>
</dbReference>
<dbReference type="InterPro" id="IPR041367">
    <property type="entry name" value="Znf-CCCH_4"/>
</dbReference>
<keyword evidence="8" id="KW-0418">Kinase</keyword>
<feature type="compositionally biased region" description="Low complexity" evidence="5">
    <location>
        <begin position="1"/>
        <end position="16"/>
    </location>
</feature>
<dbReference type="EMBL" id="BKCJ010000466">
    <property type="protein sequence ID" value="GEU33455.1"/>
    <property type="molecule type" value="Genomic_DNA"/>
</dbReference>
<feature type="compositionally biased region" description="Basic and acidic residues" evidence="5">
    <location>
        <begin position="272"/>
        <end position="292"/>
    </location>
</feature>
<feature type="region of interest" description="Disordered" evidence="5">
    <location>
        <begin position="453"/>
        <end position="475"/>
    </location>
</feature>
<accession>A0A6L2JBW0</accession>
<evidence type="ECO:0000313" key="8">
    <source>
        <dbReference type="EMBL" id="GEU33455.1"/>
    </source>
</evidence>
<feature type="domain" description="CCHC-type" evidence="7">
    <location>
        <begin position="323"/>
        <end position="337"/>
    </location>
</feature>
<evidence type="ECO:0000259" key="7">
    <source>
        <dbReference type="PROSITE" id="PS50158"/>
    </source>
</evidence>
<dbReference type="PROSITE" id="PS50158">
    <property type="entry name" value="ZF_CCHC"/>
    <property type="match status" value="1"/>
</dbReference>
<feature type="zinc finger region" description="C3H1-type" evidence="4">
    <location>
        <begin position="727"/>
        <end position="754"/>
    </location>
</feature>
<dbReference type="InterPro" id="IPR001878">
    <property type="entry name" value="Znf_CCHC"/>
</dbReference>
<keyword evidence="8" id="KW-0808">Transferase</keyword>
<dbReference type="InterPro" id="IPR000571">
    <property type="entry name" value="Znf_CCCH"/>
</dbReference>
<feature type="region of interest" description="Disordered" evidence="5">
    <location>
        <begin position="1"/>
        <end position="24"/>
    </location>
</feature>
<organism evidence="8">
    <name type="scientific">Tanacetum cinerariifolium</name>
    <name type="common">Dalmatian daisy</name>
    <name type="synonym">Chrysanthemum cinerariifolium</name>
    <dbReference type="NCBI Taxonomy" id="118510"/>
    <lineage>
        <taxon>Eukaryota</taxon>
        <taxon>Viridiplantae</taxon>
        <taxon>Streptophyta</taxon>
        <taxon>Embryophyta</taxon>
        <taxon>Tracheophyta</taxon>
        <taxon>Spermatophyta</taxon>
        <taxon>Magnoliopsida</taxon>
        <taxon>eudicotyledons</taxon>
        <taxon>Gunneridae</taxon>
        <taxon>Pentapetalae</taxon>
        <taxon>asterids</taxon>
        <taxon>campanulids</taxon>
        <taxon>Asterales</taxon>
        <taxon>Asteraceae</taxon>
        <taxon>Asteroideae</taxon>
        <taxon>Anthemideae</taxon>
        <taxon>Anthemidinae</taxon>
        <taxon>Tanacetum</taxon>
    </lineage>
</organism>
<evidence type="ECO:0000256" key="5">
    <source>
        <dbReference type="SAM" id="MobiDB-lite"/>
    </source>
</evidence>
<gene>
    <name evidence="8" type="ORF">Tci_005433</name>
</gene>
<feature type="compositionally biased region" description="Basic and acidic residues" evidence="5">
    <location>
        <begin position="460"/>
        <end position="473"/>
    </location>
</feature>
<reference evidence="8" key="1">
    <citation type="journal article" date="2019" name="Sci. Rep.">
        <title>Draft genome of Tanacetum cinerariifolium, the natural source of mosquito coil.</title>
        <authorList>
            <person name="Yamashiro T."/>
            <person name="Shiraishi A."/>
            <person name="Satake H."/>
            <person name="Nakayama K."/>
        </authorList>
    </citation>
    <scope>NUCLEOTIDE SEQUENCE</scope>
</reference>
<dbReference type="GO" id="GO:0016301">
    <property type="term" value="F:kinase activity"/>
    <property type="evidence" value="ECO:0007669"/>
    <property type="project" value="UniProtKB-KW"/>
</dbReference>
<dbReference type="InterPro" id="IPR017451">
    <property type="entry name" value="F-box-assoc_interact_dom"/>
</dbReference>
<dbReference type="InterPro" id="IPR036875">
    <property type="entry name" value="Znf_CCHC_sf"/>
</dbReference>
<dbReference type="Pfam" id="PF07734">
    <property type="entry name" value="FBA_1"/>
    <property type="match status" value="1"/>
</dbReference>
<keyword evidence="1 4" id="KW-0479">Metal-binding</keyword>
<feature type="domain" description="C3H1-type" evidence="6">
    <location>
        <begin position="727"/>
        <end position="754"/>
    </location>
</feature>
<evidence type="ECO:0000256" key="1">
    <source>
        <dbReference type="ARBA" id="ARBA00022723"/>
    </source>
</evidence>
<dbReference type="PANTHER" id="PTHR47481:SF41">
    <property type="entry name" value="COPIA-LIKE POLYPROTEIN_RETROTRANSPOSON"/>
    <property type="match status" value="1"/>
</dbReference>
<proteinExistence type="predicted"/>
<dbReference type="Pfam" id="PF18044">
    <property type="entry name" value="zf-CCCH_4"/>
    <property type="match status" value="1"/>
</dbReference>
<name>A0A6L2JBW0_TANCI</name>
<keyword evidence="2 4" id="KW-0863">Zinc-finger</keyword>
<evidence type="ECO:0000256" key="3">
    <source>
        <dbReference type="ARBA" id="ARBA00022833"/>
    </source>
</evidence>
<dbReference type="SUPFAM" id="SSF57756">
    <property type="entry name" value="Retrovirus zinc finger-like domains"/>
    <property type="match status" value="1"/>
</dbReference>
<keyword evidence="3 4" id="KW-0862">Zinc</keyword>
<dbReference type="InterPro" id="IPR006527">
    <property type="entry name" value="F-box-assoc_dom_typ1"/>
</dbReference>
<feature type="region of interest" description="Disordered" evidence="5">
    <location>
        <begin position="272"/>
        <end position="314"/>
    </location>
</feature>
<dbReference type="PROSITE" id="PS50103">
    <property type="entry name" value="ZF_C3H1"/>
    <property type="match status" value="1"/>
</dbReference>
<dbReference type="GO" id="GO:0008270">
    <property type="term" value="F:zinc ion binding"/>
    <property type="evidence" value="ECO:0007669"/>
    <property type="project" value="UniProtKB-KW"/>
</dbReference>
<dbReference type="GO" id="GO:0003676">
    <property type="term" value="F:nucleic acid binding"/>
    <property type="evidence" value="ECO:0007669"/>
    <property type="project" value="InterPro"/>
</dbReference>
<dbReference type="AlphaFoldDB" id="A0A6L2JBW0"/>
<comment type="caution">
    <text evidence="8">The sequence shown here is derived from an EMBL/GenBank/DDBJ whole genome shotgun (WGS) entry which is preliminary data.</text>
</comment>